<evidence type="ECO:0000313" key="2">
    <source>
        <dbReference type="Proteomes" id="UP000017836"/>
    </source>
</evidence>
<dbReference type="EMBL" id="KI394661">
    <property type="protein sequence ID" value="ERN01953.1"/>
    <property type="molecule type" value="Genomic_DNA"/>
</dbReference>
<sequence>MKRDFFIKKTPQKIERYSRQSCSLPGIVWCRKEHPALFASQLIRARSKASRCNNIQPSSLFFPSLPFQHLQDFRKIHHSAAFPNYNVPVCLENNSPTSHILEGYGQDVRTWLSTLDCKKSSGTPSASSMHYSVWIGRVTFAVLLKICFKLLKIKFMVNWSSIHKLWEKWASSNVGSSDEPLKAALLLNYDLRAPSRLNSVIVEQQGIHARPDELSSLLDFVRRNNFQKECFFIGTNQYLVTSVHDQWFCARCLNTSKHAGEGAIIMLNAAFLLVAMYDGLIGAASRAMVAVDQMISQLNRRNL</sequence>
<dbReference type="SUPFAM" id="SSF55770">
    <property type="entry name" value="Profilin (actin-binding protein)"/>
    <property type="match status" value="1"/>
</dbReference>
<dbReference type="GO" id="GO:0003779">
    <property type="term" value="F:actin binding"/>
    <property type="evidence" value="ECO:0007669"/>
    <property type="project" value="InterPro"/>
</dbReference>
<accession>W1P213</accession>
<dbReference type="Pfam" id="PF00235">
    <property type="entry name" value="Profilin"/>
    <property type="match status" value="1"/>
</dbReference>
<gene>
    <name evidence="1" type="ORF">AMTR_s00045p00050390</name>
</gene>
<name>W1P213_AMBTC</name>
<dbReference type="Proteomes" id="UP000017836">
    <property type="component" value="Unassembled WGS sequence"/>
</dbReference>
<dbReference type="PANTHER" id="PTHR36780">
    <property type="entry name" value="OS05G0241400 PROTEIN"/>
    <property type="match status" value="1"/>
</dbReference>
<dbReference type="InterPro" id="IPR036140">
    <property type="entry name" value="PFN_sf"/>
</dbReference>
<dbReference type="Gene3D" id="3.30.450.30">
    <property type="entry name" value="Dynein light chain 2a, cytoplasmic"/>
    <property type="match status" value="1"/>
</dbReference>
<dbReference type="HOGENOM" id="CLU_919329_0_0_1"/>
<reference evidence="2" key="1">
    <citation type="journal article" date="2013" name="Science">
        <title>The Amborella genome and the evolution of flowering plants.</title>
        <authorList>
            <consortium name="Amborella Genome Project"/>
        </authorList>
    </citation>
    <scope>NUCLEOTIDE SEQUENCE [LARGE SCALE GENOMIC DNA]</scope>
</reference>
<dbReference type="Gramene" id="ERN01953">
    <property type="protein sequence ID" value="ERN01953"/>
    <property type="gene ID" value="AMTR_s00045p00050390"/>
</dbReference>
<keyword evidence="2" id="KW-1185">Reference proteome</keyword>
<evidence type="ECO:0000313" key="1">
    <source>
        <dbReference type="EMBL" id="ERN01953.1"/>
    </source>
</evidence>
<dbReference type="PANTHER" id="PTHR36780:SF1">
    <property type="entry name" value="PROFILIN"/>
    <property type="match status" value="1"/>
</dbReference>
<dbReference type="AlphaFoldDB" id="W1P213"/>
<protein>
    <recommendedName>
        <fullName evidence="3">Profilin</fullName>
    </recommendedName>
</protein>
<proteinExistence type="predicted"/>
<dbReference type="InterPro" id="IPR048278">
    <property type="entry name" value="PFN"/>
</dbReference>
<dbReference type="eggNOG" id="ENOG502RZPA">
    <property type="taxonomic scope" value="Eukaryota"/>
</dbReference>
<evidence type="ECO:0008006" key="3">
    <source>
        <dbReference type="Google" id="ProtNLM"/>
    </source>
</evidence>
<organism evidence="1 2">
    <name type="scientific">Amborella trichopoda</name>
    <dbReference type="NCBI Taxonomy" id="13333"/>
    <lineage>
        <taxon>Eukaryota</taxon>
        <taxon>Viridiplantae</taxon>
        <taxon>Streptophyta</taxon>
        <taxon>Embryophyta</taxon>
        <taxon>Tracheophyta</taxon>
        <taxon>Spermatophyta</taxon>
        <taxon>Magnoliopsida</taxon>
        <taxon>Amborellales</taxon>
        <taxon>Amborellaceae</taxon>
        <taxon>Amborella</taxon>
    </lineage>
</organism>